<dbReference type="PANTHER" id="PTHR34475">
    <property type="match status" value="1"/>
</dbReference>
<feature type="transmembrane region" description="Helical" evidence="1">
    <location>
        <begin position="112"/>
        <end position="131"/>
    </location>
</feature>
<keyword evidence="1" id="KW-1133">Transmembrane helix</keyword>
<dbReference type="Proteomes" id="UP000076609">
    <property type="component" value="Unassembled WGS sequence"/>
</dbReference>
<dbReference type="CDD" id="cd00093">
    <property type="entry name" value="HTH_XRE"/>
    <property type="match status" value="1"/>
</dbReference>
<accession>A0ABR5YC71</accession>
<protein>
    <recommendedName>
        <fullName evidence="2">Cytoskeleton protein RodZ-like C-terminal domain-containing protein</fullName>
    </recommendedName>
</protein>
<dbReference type="InterPro" id="IPR025194">
    <property type="entry name" value="RodZ-like_C"/>
</dbReference>
<dbReference type="SUPFAM" id="SSF47413">
    <property type="entry name" value="lambda repressor-like DNA-binding domains"/>
    <property type="match status" value="1"/>
</dbReference>
<evidence type="ECO:0000259" key="2">
    <source>
        <dbReference type="Pfam" id="PF13464"/>
    </source>
</evidence>
<dbReference type="InterPro" id="IPR010982">
    <property type="entry name" value="Lambda_DNA-bd_dom_sf"/>
</dbReference>
<dbReference type="InterPro" id="IPR001387">
    <property type="entry name" value="Cro/C1-type_HTH"/>
</dbReference>
<gene>
    <name evidence="3" type="ORF">AVT10_14525</name>
</gene>
<name>A0ABR5YC71_9SPHN</name>
<evidence type="ECO:0000313" key="4">
    <source>
        <dbReference type="Proteomes" id="UP000076609"/>
    </source>
</evidence>
<comment type="caution">
    <text evidence="3">The sequence shown here is derived from an EMBL/GenBank/DDBJ whole genome shotgun (WGS) entry which is preliminary data.</text>
</comment>
<dbReference type="EMBL" id="LQQO01000015">
    <property type="protein sequence ID" value="KZE14664.1"/>
    <property type="molecule type" value="Genomic_DNA"/>
</dbReference>
<sequence length="273" mass="28534">MMDGDSTTGAPRTAGMMLRSAREAQGLTLSDVAQRTRIPLRHLEAVEDGKFQALPSITYAMGFGRAYARAVGVDETEVARALRAELAANYQRPEPLQDLEPIDMRRGPSPSVVVIAAVIAIVLLLGVGLYFGTSLFRRDEPANPQATVAGDLGMLPPTATPATGGTAPVAPPVPAGGGQVTLTATGTTWVRIFDDTGTLVNKEMKEGDRYDVPMTAKNPQIRTGRPDLLTVTVNGSNVPPLGTGERPVTVALSAEALRNRGAASPTPTPSPAG</sequence>
<reference evidence="4" key="1">
    <citation type="submission" date="2016-01" db="EMBL/GenBank/DDBJ databases">
        <title>Draft genome of Chromobacterium sp. F49.</title>
        <authorList>
            <person name="Hong K.W."/>
        </authorList>
    </citation>
    <scope>NUCLEOTIDE SEQUENCE [LARGE SCALE GENOMIC DNA]</scope>
    <source>
        <strain evidence="4">CN3</strain>
    </source>
</reference>
<evidence type="ECO:0000256" key="1">
    <source>
        <dbReference type="SAM" id="Phobius"/>
    </source>
</evidence>
<feature type="domain" description="Cytoskeleton protein RodZ-like C-terminal" evidence="2">
    <location>
        <begin position="181"/>
        <end position="244"/>
    </location>
</feature>
<keyword evidence="1" id="KW-0472">Membrane</keyword>
<dbReference type="Pfam" id="PF13464">
    <property type="entry name" value="RodZ_C"/>
    <property type="match status" value="1"/>
</dbReference>
<dbReference type="InterPro" id="IPR050400">
    <property type="entry name" value="Bact_Cytoskel_RodZ"/>
</dbReference>
<keyword evidence="4" id="KW-1185">Reference proteome</keyword>
<evidence type="ECO:0000313" key="3">
    <source>
        <dbReference type="EMBL" id="KZE14664.1"/>
    </source>
</evidence>
<dbReference type="PANTHER" id="PTHR34475:SF1">
    <property type="entry name" value="CYTOSKELETON PROTEIN RODZ"/>
    <property type="match status" value="1"/>
</dbReference>
<dbReference type="Pfam" id="PF13413">
    <property type="entry name" value="HTH_25"/>
    <property type="match status" value="1"/>
</dbReference>
<organism evidence="3 4">
    <name type="scientific">Sphingomonas hankookensis</name>
    <dbReference type="NCBI Taxonomy" id="563996"/>
    <lineage>
        <taxon>Bacteria</taxon>
        <taxon>Pseudomonadati</taxon>
        <taxon>Pseudomonadota</taxon>
        <taxon>Alphaproteobacteria</taxon>
        <taxon>Sphingomonadales</taxon>
        <taxon>Sphingomonadaceae</taxon>
        <taxon>Sphingomonas</taxon>
    </lineage>
</organism>
<dbReference type="Gene3D" id="1.10.260.40">
    <property type="entry name" value="lambda repressor-like DNA-binding domains"/>
    <property type="match status" value="1"/>
</dbReference>
<keyword evidence="1" id="KW-0812">Transmembrane</keyword>
<proteinExistence type="predicted"/>